<dbReference type="GO" id="GO:0005886">
    <property type="term" value="C:plasma membrane"/>
    <property type="evidence" value="ECO:0007669"/>
    <property type="project" value="UniProtKB-SubCell"/>
</dbReference>
<proteinExistence type="inferred from homology"/>
<keyword evidence="6 7" id="KW-0472">Membrane</keyword>
<evidence type="ECO:0000256" key="6">
    <source>
        <dbReference type="ARBA" id="ARBA00023136"/>
    </source>
</evidence>
<keyword evidence="5 7" id="KW-1133">Transmembrane helix</keyword>
<dbReference type="InterPro" id="IPR005773">
    <property type="entry name" value="T3SS_YscR-like"/>
</dbReference>
<comment type="subcellular location">
    <subcellularLocation>
        <location evidence="1">Cell membrane</location>
        <topology evidence="1">Multi-pass membrane protein</topology>
    </subcellularLocation>
</comment>
<keyword evidence="9" id="KW-1185">Reference proteome</keyword>
<gene>
    <name evidence="8" type="ORF">BIT28_12060</name>
</gene>
<evidence type="ECO:0000313" key="8">
    <source>
        <dbReference type="EMBL" id="OLQ73095.1"/>
    </source>
</evidence>
<dbReference type="AlphaFoldDB" id="A0A1Q9GFD5"/>
<organism evidence="8 9">
    <name type="scientific">Photobacterium proteolyticum</name>
    <dbReference type="NCBI Taxonomy" id="1903952"/>
    <lineage>
        <taxon>Bacteria</taxon>
        <taxon>Pseudomonadati</taxon>
        <taxon>Pseudomonadota</taxon>
        <taxon>Gammaproteobacteria</taxon>
        <taxon>Vibrionales</taxon>
        <taxon>Vibrionaceae</taxon>
        <taxon>Photobacterium</taxon>
    </lineage>
</organism>
<comment type="caution">
    <text evidence="8">The sequence shown here is derived from an EMBL/GenBank/DDBJ whole genome shotgun (WGS) entry which is preliminary data.</text>
</comment>
<sequence>MLNIPDPFTLIAGLAMLGLVPFIAMMATSFVKLVVIFSLIRNALGVQQVPPNMALHGLALILTIFIMAPVGYQCYYEALDLTVDWENTEQALGAIGTILEPYRQFLLNKVSPSEVSFFADTAKQLWPANQQDVITEQNFLVLIPAYTVGELTAAFKAGFLLYLPFIAIDLIVSNILLAMGMMMVSPMTISLPFKLLLFVLLDGWPRLTHGIVLSYQLS</sequence>
<protein>
    <submittedName>
        <fullName evidence="8">EscR/YscR/HrcR family type III secretion system export apparatus protein</fullName>
    </submittedName>
</protein>
<dbReference type="PANTHER" id="PTHR30587">
    <property type="entry name" value="FLAGELLAR BIOSYNTHETIC PROTEIN FLIP"/>
    <property type="match status" value="1"/>
</dbReference>
<dbReference type="EMBL" id="MJIL01000089">
    <property type="protein sequence ID" value="OLQ73095.1"/>
    <property type="molecule type" value="Genomic_DNA"/>
</dbReference>
<feature type="transmembrane region" description="Helical" evidence="7">
    <location>
        <begin position="12"/>
        <end position="40"/>
    </location>
</feature>
<comment type="caution">
    <text evidence="7">Lacks conserved residue(s) required for the propagation of feature annotation.</text>
</comment>
<dbReference type="Proteomes" id="UP000186905">
    <property type="component" value="Unassembled WGS sequence"/>
</dbReference>
<dbReference type="NCBIfam" id="TIGR01102">
    <property type="entry name" value="yscR"/>
    <property type="match status" value="1"/>
</dbReference>
<accession>A0A1Q9GFD5</accession>
<dbReference type="PRINTS" id="PR01302">
    <property type="entry name" value="TYPE3IMPPROT"/>
</dbReference>
<reference evidence="8 9" key="1">
    <citation type="submission" date="2016-09" db="EMBL/GenBank/DDBJ databases">
        <title>Photobacterium proteolyticum sp. nov. a protease producing bacterium isolated from ocean sediments of Laizhou Bay.</title>
        <authorList>
            <person name="Li Y."/>
        </authorList>
    </citation>
    <scope>NUCLEOTIDE SEQUENCE [LARGE SCALE GENOMIC DNA]</scope>
    <source>
        <strain evidence="8 9">13-12</strain>
    </source>
</reference>
<feature type="transmembrane region" description="Helical" evidence="7">
    <location>
        <begin position="159"/>
        <end position="183"/>
    </location>
</feature>
<evidence type="ECO:0000256" key="1">
    <source>
        <dbReference type="ARBA" id="ARBA00004651"/>
    </source>
</evidence>
<dbReference type="PROSITE" id="PS01061">
    <property type="entry name" value="FLIP_2"/>
    <property type="match status" value="1"/>
</dbReference>
<evidence type="ECO:0000256" key="2">
    <source>
        <dbReference type="ARBA" id="ARBA00006257"/>
    </source>
</evidence>
<feature type="transmembrane region" description="Helical" evidence="7">
    <location>
        <begin position="52"/>
        <end position="72"/>
    </location>
</feature>
<keyword evidence="3 7" id="KW-1003">Cell membrane</keyword>
<evidence type="ECO:0000256" key="3">
    <source>
        <dbReference type="ARBA" id="ARBA00022475"/>
    </source>
</evidence>
<dbReference type="RefSeq" id="WP_075766737.1">
    <property type="nucleotide sequence ID" value="NZ_MJIL01000089.1"/>
</dbReference>
<dbReference type="NCBIfam" id="NF009438">
    <property type="entry name" value="PRK12797.1"/>
    <property type="match status" value="1"/>
</dbReference>
<name>A0A1Q9GFD5_9GAMM</name>
<dbReference type="Pfam" id="PF00813">
    <property type="entry name" value="FliP"/>
    <property type="match status" value="1"/>
</dbReference>
<comment type="similarity">
    <text evidence="2 7">Belongs to the FliP/MopC/SpaP family.</text>
</comment>
<dbReference type="PANTHER" id="PTHR30587:SF2">
    <property type="entry name" value="SURFACE PRESENTATION OF ANTIGENS PROTEIN SPAP"/>
    <property type="match status" value="1"/>
</dbReference>
<evidence type="ECO:0000313" key="9">
    <source>
        <dbReference type="Proteomes" id="UP000186905"/>
    </source>
</evidence>
<dbReference type="GO" id="GO:0009306">
    <property type="term" value="P:protein secretion"/>
    <property type="evidence" value="ECO:0007669"/>
    <property type="project" value="UniProtKB-UniRule"/>
</dbReference>
<evidence type="ECO:0000256" key="5">
    <source>
        <dbReference type="ARBA" id="ARBA00022989"/>
    </source>
</evidence>
<evidence type="ECO:0000256" key="7">
    <source>
        <dbReference type="RuleBase" id="RU362070"/>
    </source>
</evidence>
<dbReference type="InterPro" id="IPR005838">
    <property type="entry name" value="T3SS_IM_P"/>
</dbReference>
<evidence type="ECO:0000256" key="4">
    <source>
        <dbReference type="ARBA" id="ARBA00022692"/>
    </source>
</evidence>
<keyword evidence="4 7" id="KW-0812">Transmembrane</keyword>
<dbReference type="OrthoDB" id="9805111at2"/>
<dbReference type="STRING" id="1903952.BIT28_12060"/>